<accession>A0A2T0PT12</accession>
<evidence type="ECO:0000313" key="1">
    <source>
        <dbReference type="EMBL" id="PRX92032.1"/>
    </source>
</evidence>
<dbReference type="AlphaFoldDB" id="A0A2T0PT12"/>
<reference evidence="1 2" key="1">
    <citation type="submission" date="2018-03" db="EMBL/GenBank/DDBJ databases">
        <title>Genomic Encyclopedia of Archaeal and Bacterial Type Strains, Phase II (KMG-II): from individual species to whole genera.</title>
        <authorList>
            <person name="Goeker M."/>
        </authorList>
    </citation>
    <scope>NUCLEOTIDE SEQUENCE [LARGE SCALE GENOMIC DNA]</scope>
    <source>
        <strain evidence="1 2">DSM 45601</strain>
    </source>
</reference>
<sequence>MPAPAYYMLTVATSHAPGDTIPDDGEWSPAAVYTDDPRKLEASELLGGDGDLVDIVNGVVHPQILRVTPTGPVRLHSDYYKNTDGAPEFGDLLEAERWTVAAVEPLAALLGPQADHITAAIRLGFPAIDGDSPTALAYAAAVDHHWERVGAPAVHDAEEAARIALRHAGVDDYWWAHSGCVGGSELMALAARDLIGSTPAWTQDAYDLLTSPWRASVGPLHPDDAPLTVTAH</sequence>
<name>A0A2T0PT12_9ACTN</name>
<evidence type="ECO:0000313" key="2">
    <source>
        <dbReference type="Proteomes" id="UP000237846"/>
    </source>
</evidence>
<dbReference type="OrthoDB" id="5194280at2"/>
<protein>
    <submittedName>
        <fullName evidence="1">Uncharacterized protein</fullName>
    </submittedName>
</protein>
<organism evidence="1 2">
    <name type="scientific">Allonocardiopsis opalescens</name>
    <dbReference type="NCBI Taxonomy" id="1144618"/>
    <lineage>
        <taxon>Bacteria</taxon>
        <taxon>Bacillati</taxon>
        <taxon>Actinomycetota</taxon>
        <taxon>Actinomycetes</taxon>
        <taxon>Streptosporangiales</taxon>
        <taxon>Allonocardiopsis</taxon>
    </lineage>
</organism>
<gene>
    <name evidence="1" type="ORF">CLV72_112105</name>
</gene>
<comment type="caution">
    <text evidence="1">The sequence shown here is derived from an EMBL/GenBank/DDBJ whole genome shotgun (WGS) entry which is preliminary data.</text>
</comment>
<dbReference type="EMBL" id="PVZC01000012">
    <property type="protein sequence ID" value="PRX92032.1"/>
    <property type="molecule type" value="Genomic_DNA"/>
</dbReference>
<keyword evidence="2" id="KW-1185">Reference proteome</keyword>
<dbReference type="Proteomes" id="UP000237846">
    <property type="component" value="Unassembled WGS sequence"/>
</dbReference>
<proteinExistence type="predicted"/>
<dbReference type="RefSeq" id="WP_106253461.1">
    <property type="nucleotide sequence ID" value="NZ_PVZC01000012.1"/>
</dbReference>